<dbReference type="PANTHER" id="PTHR24111">
    <property type="entry name" value="LEUCINE-RICH REPEAT-CONTAINING PROTEIN 34"/>
    <property type="match status" value="1"/>
</dbReference>
<dbReference type="PROSITE" id="PS51450">
    <property type="entry name" value="LRR"/>
    <property type="match status" value="1"/>
</dbReference>
<dbReference type="SMART" id="SM00368">
    <property type="entry name" value="LRR_RI"/>
    <property type="match status" value="3"/>
</dbReference>
<dbReference type="InterPro" id="IPR032675">
    <property type="entry name" value="LRR_dom_sf"/>
</dbReference>
<feature type="compositionally biased region" description="Basic residues" evidence="2">
    <location>
        <begin position="1"/>
        <end position="12"/>
    </location>
</feature>
<feature type="region of interest" description="Disordered" evidence="2">
    <location>
        <begin position="261"/>
        <end position="293"/>
    </location>
</feature>
<dbReference type="Pfam" id="PF13516">
    <property type="entry name" value="LRR_6"/>
    <property type="match status" value="2"/>
</dbReference>
<gene>
    <name evidence="4" type="primary">LOC115209065</name>
</gene>
<evidence type="ECO:0000313" key="4">
    <source>
        <dbReference type="RefSeq" id="XP_036356802.1"/>
    </source>
</evidence>
<dbReference type="SUPFAM" id="SSF52047">
    <property type="entry name" value="RNI-like"/>
    <property type="match status" value="1"/>
</dbReference>
<sequence length="406" mass="46308">MNYKIKKKKAISPKKSSAITDGKKKPEKIKSQQKLINNVIMKKFLKVYTKYCADTKSAVCPWIKMATHSCIKENSLLKKIIIEQSLTQPRVLFEPLIAALRSVHYHYLNHLYIWNYPMSYENTCTLTFFMNKYYEGLKTIYLIDNILTSESLQRFIKYLPVCTSLTEICLDYNDMSYTDCKYLSSCLSDNITLTSLSLSYCNLPKETGIYLGKILASTAVSSLYVNGNNLQGDGIMELVRTCAKQAEYDFAEKMSLSKEVTVKPTTPKASPAKKDKQKKKKAKKKKPTPLPKAGPWVVKLHAADNGFQLQNPGGGANVIDCMQHIRKLIVFSEYLRELNLYGNHIGNLGSQMLLESLQARQKAKLPPLKMRSSYRIRLPNIYMPLLKLSTGNPNLRKRKKLKSKKK</sequence>
<protein>
    <submittedName>
        <fullName evidence="4">Uncharacterized protein LOC115209065 isoform X1</fullName>
    </submittedName>
</protein>
<dbReference type="Proteomes" id="UP000515154">
    <property type="component" value="Linkage group LG3"/>
</dbReference>
<evidence type="ECO:0000256" key="2">
    <source>
        <dbReference type="SAM" id="MobiDB-lite"/>
    </source>
</evidence>
<dbReference type="AlphaFoldDB" id="A0A7E6EPT8"/>
<dbReference type="RefSeq" id="XP_036356802.1">
    <property type="nucleotide sequence ID" value="XM_036500909.1"/>
</dbReference>
<dbReference type="Gene3D" id="3.80.10.10">
    <property type="entry name" value="Ribonuclease Inhibitor"/>
    <property type="match status" value="1"/>
</dbReference>
<accession>A0A7E6EPT8</accession>
<name>A0A7E6EPT8_9MOLL</name>
<reference evidence="4" key="1">
    <citation type="submission" date="2025-08" db="UniProtKB">
        <authorList>
            <consortium name="RefSeq"/>
        </authorList>
    </citation>
    <scope>IDENTIFICATION</scope>
</reference>
<keyword evidence="1" id="KW-0677">Repeat</keyword>
<keyword evidence="3" id="KW-1185">Reference proteome</keyword>
<dbReference type="KEGG" id="osn:115209065"/>
<dbReference type="InterPro" id="IPR052201">
    <property type="entry name" value="LRR-containing_regulator"/>
</dbReference>
<organism evidence="3 4">
    <name type="scientific">Octopus sinensis</name>
    <name type="common">East Asian common octopus</name>
    <dbReference type="NCBI Taxonomy" id="2607531"/>
    <lineage>
        <taxon>Eukaryota</taxon>
        <taxon>Metazoa</taxon>
        <taxon>Spiralia</taxon>
        <taxon>Lophotrochozoa</taxon>
        <taxon>Mollusca</taxon>
        <taxon>Cephalopoda</taxon>
        <taxon>Coleoidea</taxon>
        <taxon>Octopodiformes</taxon>
        <taxon>Octopoda</taxon>
        <taxon>Incirrata</taxon>
        <taxon>Octopodidae</taxon>
        <taxon>Octopus</taxon>
    </lineage>
</organism>
<evidence type="ECO:0000313" key="3">
    <source>
        <dbReference type="Proteomes" id="UP000515154"/>
    </source>
</evidence>
<feature type="compositionally biased region" description="Basic residues" evidence="2">
    <location>
        <begin position="275"/>
        <end position="287"/>
    </location>
</feature>
<dbReference type="InterPro" id="IPR001611">
    <property type="entry name" value="Leu-rich_rpt"/>
</dbReference>
<proteinExistence type="predicted"/>
<feature type="region of interest" description="Disordered" evidence="2">
    <location>
        <begin position="1"/>
        <end position="24"/>
    </location>
</feature>
<dbReference type="PANTHER" id="PTHR24111:SF0">
    <property type="entry name" value="LEUCINE-RICH REPEAT-CONTAINING PROTEIN"/>
    <property type="match status" value="1"/>
</dbReference>
<evidence type="ECO:0000256" key="1">
    <source>
        <dbReference type="ARBA" id="ARBA00022737"/>
    </source>
</evidence>